<name>A0A1C9CHW3_PLOCA</name>
<gene>
    <name evidence="1" type="primary">ycf56</name>
    <name evidence="1" type="ORF">Plocam_113</name>
</gene>
<proteinExistence type="predicted"/>
<dbReference type="SUPFAM" id="SSF56281">
    <property type="entry name" value="Metallo-hydrolase/oxidoreductase"/>
    <property type="match status" value="1"/>
</dbReference>
<dbReference type="Gene3D" id="3.60.15.10">
    <property type="entry name" value="Ribonuclease Z/Hydroxyacylglutathione hydrolase-like"/>
    <property type="match status" value="1"/>
</dbReference>
<dbReference type="GO" id="GO:0042781">
    <property type="term" value="F:3'-tRNA processing endoribonuclease activity"/>
    <property type="evidence" value="ECO:0007669"/>
    <property type="project" value="TreeGrafter"/>
</dbReference>
<evidence type="ECO:0000313" key="1">
    <source>
        <dbReference type="EMBL" id="AOM67949.1"/>
    </source>
</evidence>
<protein>
    <submittedName>
        <fullName evidence="1">Uncharacterized protein</fullName>
    </submittedName>
</protein>
<dbReference type="RefSeq" id="YP_009298011.1">
    <property type="nucleotide sequence ID" value="NC_031179.1"/>
</dbReference>
<sequence length="223" mass="26035">MKIINSTSTFLFLENKDISIAFKLIHLKDIWLFNCSEGCQHYLFKKQIKINQISKIIITDLNIRNISGLLGLLSSLSLTNRKKELHIYGPRGLNFYLDLGKKYSKTTYRYNLYFHTLNTGLLIYDDIYRVYTFFKNFQFSCIIITVSKYSKFKLDKAKQFYLKVGPLYGKLKRGFNFVLPDGFIFNGNSFACHSDLGKKTSLLLSQYHDRQSLEIISKPQVLL</sequence>
<accession>A0A1C9CHW3</accession>
<geneLocation type="plastid" evidence="1"/>
<dbReference type="GeneID" id="29074406"/>
<dbReference type="InterPro" id="IPR036866">
    <property type="entry name" value="RibonucZ/Hydroxyglut_hydro"/>
</dbReference>
<dbReference type="PANTHER" id="PTHR46018:SF2">
    <property type="entry name" value="ZINC PHOSPHODIESTERASE ELAC PROTEIN 1"/>
    <property type="match status" value="1"/>
</dbReference>
<organism evidence="1">
    <name type="scientific">Plocamium cartilagineum</name>
    <name type="common">Red comb weed</name>
    <name type="synonym">Gelidium cartilagineum</name>
    <dbReference type="NCBI Taxonomy" id="31452"/>
    <lineage>
        <taxon>Eukaryota</taxon>
        <taxon>Rhodophyta</taxon>
        <taxon>Florideophyceae</taxon>
        <taxon>Rhodymeniophycidae</taxon>
        <taxon>Plocamiales</taxon>
        <taxon>Plocamiaceae</taxon>
        <taxon>Plocamium</taxon>
    </lineage>
</organism>
<dbReference type="AlphaFoldDB" id="A0A1C9CHW3"/>
<keyword evidence="1" id="KW-0934">Plastid</keyword>
<reference evidence="1" key="1">
    <citation type="journal article" date="2016" name="BMC Biol.">
        <title>Parallel evolution of highly conserved plastid genome architecture in red seaweeds and seed plants.</title>
        <authorList>
            <person name="Lee J."/>
            <person name="Cho C.H."/>
            <person name="Park S.I."/>
            <person name="Choi J.W."/>
            <person name="Song H.S."/>
            <person name="West J.A."/>
            <person name="Bhattacharya D."/>
            <person name="Yoon H.S."/>
        </authorList>
    </citation>
    <scope>NUCLEOTIDE SEQUENCE</scope>
</reference>
<dbReference type="EMBL" id="KX284727">
    <property type="protein sequence ID" value="AOM67949.1"/>
    <property type="molecule type" value="Genomic_DNA"/>
</dbReference>
<dbReference type="PANTHER" id="PTHR46018">
    <property type="entry name" value="ZINC PHOSPHODIESTERASE ELAC PROTEIN 1"/>
    <property type="match status" value="1"/>
</dbReference>